<dbReference type="InterPro" id="IPR037523">
    <property type="entry name" value="VOC_core"/>
</dbReference>
<protein>
    <submittedName>
        <fullName evidence="2">Glyoxalase/Bleomycin resistance protein/Dioxygenase superfamily protein</fullName>
    </submittedName>
</protein>
<dbReference type="Gene3D" id="3.10.180.10">
    <property type="entry name" value="2,3-Dihydroxybiphenyl 1,2-Dioxygenase, domain 1"/>
    <property type="match status" value="1"/>
</dbReference>
<dbReference type="SUPFAM" id="SSF54593">
    <property type="entry name" value="Glyoxalase/Bleomycin resistance protein/Dihydroxybiphenyl dioxygenase"/>
    <property type="match status" value="1"/>
</dbReference>
<keyword evidence="2" id="KW-0223">Dioxygenase</keyword>
<dbReference type="Proteomes" id="UP000245974">
    <property type="component" value="Unassembled WGS sequence"/>
</dbReference>
<name>A0A2U3MZ80_9GAMM</name>
<reference evidence="3" key="1">
    <citation type="submission" date="2018-03" db="EMBL/GenBank/DDBJ databases">
        <authorList>
            <person name="Blom J."/>
        </authorList>
    </citation>
    <scope>NUCLEOTIDE SEQUENCE [LARGE SCALE GENOMIC DNA]</scope>
    <source>
        <strain evidence="3">KPC-SM-21</strain>
    </source>
</reference>
<dbReference type="InterPro" id="IPR004360">
    <property type="entry name" value="Glyas_Fos-R_dOase_dom"/>
</dbReference>
<dbReference type="InParanoid" id="A0A2U3MZ80"/>
<dbReference type="InterPro" id="IPR029068">
    <property type="entry name" value="Glyas_Bleomycin-R_OHBP_Dase"/>
</dbReference>
<dbReference type="PROSITE" id="PS51819">
    <property type="entry name" value="VOC"/>
    <property type="match status" value="1"/>
</dbReference>
<dbReference type="OrthoDB" id="9795618at2"/>
<dbReference type="AlphaFoldDB" id="A0A2U3MZ80"/>
<dbReference type="GO" id="GO:0051213">
    <property type="term" value="F:dioxygenase activity"/>
    <property type="evidence" value="ECO:0007669"/>
    <property type="project" value="UniProtKB-KW"/>
</dbReference>
<keyword evidence="3" id="KW-1185">Reference proteome</keyword>
<evidence type="ECO:0000313" key="3">
    <source>
        <dbReference type="Proteomes" id="UP000245974"/>
    </source>
</evidence>
<evidence type="ECO:0000259" key="1">
    <source>
        <dbReference type="PROSITE" id="PS51819"/>
    </source>
</evidence>
<sequence length="181" mass="20609">MKGLSFSHIGIYVKDLEKMEEFYTKVLGFFVTDRGHLNTPKGEVQLVFLSRDPKTHHQIVLASGRPDEDIFNPINQISLEADSLETLQEIYNNFIELNVPNIDAITHGNAISFYAPDPEGNRLELFIDTPWYVSQPMKIPVNLSKAASELMAEVEAHARKLPGFCQRVEWEGKMMQLMSLN</sequence>
<dbReference type="EMBL" id="OOGT01000079">
    <property type="protein sequence ID" value="SPL70740.1"/>
    <property type="molecule type" value="Genomic_DNA"/>
</dbReference>
<evidence type="ECO:0000313" key="2">
    <source>
        <dbReference type="EMBL" id="SPL70740.1"/>
    </source>
</evidence>
<proteinExistence type="predicted"/>
<organism evidence="2 3">
    <name type="scientific">Acinetobacter stercoris</name>
    <dbReference type="NCBI Taxonomy" id="2126983"/>
    <lineage>
        <taxon>Bacteria</taxon>
        <taxon>Pseudomonadati</taxon>
        <taxon>Pseudomonadota</taxon>
        <taxon>Gammaproteobacteria</taxon>
        <taxon>Moraxellales</taxon>
        <taxon>Moraxellaceae</taxon>
        <taxon>Acinetobacter</taxon>
    </lineage>
</organism>
<keyword evidence="2" id="KW-0560">Oxidoreductase</keyword>
<dbReference type="PANTHER" id="PTHR36113">
    <property type="entry name" value="LYASE, PUTATIVE-RELATED-RELATED"/>
    <property type="match status" value="1"/>
</dbReference>
<dbReference type="InterPro" id="IPR051332">
    <property type="entry name" value="Fosfomycin_Res_Enzymes"/>
</dbReference>
<accession>A0A2U3MZ80</accession>
<dbReference type="PANTHER" id="PTHR36113:SF3">
    <property type="entry name" value="SLL5075 PROTEIN"/>
    <property type="match status" value="1"/>
</dbReference>
<gene>
    <name evidence="2" type="ORF">KPC_1918</name>
</gene>
<feature type="domain" description="VOC" evidence="1">
    <location>
        <begin position="5"/>
        <end position="128"/>
    </location>
</feature>
<dbReference type="Pfam" id="PF00903">
    <property type="entry name" value="Glyoxalase"/>
    <property type="match status" value="1"/>
</dbReference>
<dbReference type="RefSeq" id="WP_121974194.1">
    <property type="nucleotide sequence ID" value="NZ_OOGT01000079.1"/>
</dbReference>